<organism evidence="1 2">
    <name type="scientific">Demequina zhanjiangensis</name>
    <dbReference type="NCBI Taxonomy" id="3051659"/>
    <lineage>
        <taxon>Bacteria</taxon>
        <taxon>Bacillati</taxon>
        <taxon>Actinomycetota</taxon>
        <taxon>Actinomycetes</taxon>
        <taxon>Micrococcales</taxon>
        <taxon>Demequinaceae</taxon>
        <taxon>Demequina</taxon>
    </lineage>
</organism>
<name>A0ABT8G1W9_9MICO</name>
<protein>
    <submittedName>
        <fullName evidence="1">Uncharacterized protein</fullName>
    </submittedName>
</protein>
<sequence>MADMNDHREPLGAVDYPPEVKKALESVTEMPSDLQEQADFFDKIQESLSSRLRDDS</sequence>
<evidence type="ECO:0000313" key="1">
    <source>
        <dbReference type="EMBL" id="MDN4473067.1"/>
    </source>
</evidence>
<reference evidence="1" key="1">
    <citation type="submission" date="2023-06" db="EMBL/GenBank/DDBJ databases">
        <title>SYSU T00b26.</title>
        <authorList>
            <person name="Gao L."/>
            <person name="Fang B.-Z."/>
            <person name="Li W.-J."/>
        </authorList>
    </citation>
    <scope>NUCLEOTIDE SEQUENCE</scope>
    <source>
        <strain evidence="1">SYSU T00b26</strain>
    </source>
</reference>
<comment type="caution">
    <text evidence="1">The sequence shown here is derived from an EMBL/GenBank/DDBJ whole genome shotgun (WGS) entry which is preliminary data.</text>
</comment>
<dbReference type="RefSeq" id="WP_301128243.1">
    <property type="nucleotide sequence ID" value="NZ_JAUHPV010000005.1"/>
</dbReference>
<proteinExistence type="predicted"/>
<dbReference type="Proteomes" id="UP001172738">
    <property type="component" value="Unassembled WGS sequence"/>
</dbReference>
<dbReference type="EMBL" id="JAUHPV010000005">
    <property type="protein sequence ID" value="MDN4473067.1"/>
    <property type="molecule type" value="Genomic_DNA"/>
</dbReference>
<gene>
    <name evidence="1" type="ORF">QQX04_08710</name>
</gene>
<accession>A0ABT8G1W9</accession>
<keyword evidence="2" id="KW-1185">Reference proteome</keyword>
<evidence type="ECO:0000313" key="2">
    <source>
        <dbReference type="Proteomes" id="UP001172738"/>
    </source>
</evidence>